<dbReference type="EMBL" id="JAWQEG010008112">
    <property type="protein sequence ID" value="KAK3850961.1"/>
    <property type="molecule type" value="Genomic_DNA"/>
</dbReference>
<dbReference type="Gene3D" id="3.40.50.2000">
    <property type="entry name" value="Glycogen Phosphorylase B"/>
    <property type="match status" value="1"/>
</dbReference>
<evidence type="ECO:0000313" key="7">
    <source>
        <dbReference type="Proteomes" id="UP001286313"/>
    </source>
</evidence>
<keyword evidence="2" id="KW-0328">Glycosyltransferase</keyword>
<dbReference type="Proteomes" id="UP001286313">
    <property type="component" value="Unassembled WGS sequence"/>
</dbReference>
<dbReference type="PANTHER" id="PTHR48043">
    <property type="entry name" value="EG:EG0003.4 PROTEIN-RELATED"/>
    <property type="match status" value="1"/>
</dbReference>
<comment type="caution">
    <text evidence="6">The sequence shown here is derived from an EMBL/GenBank/DDBJ whole genome shotgun (WGS) entry which is preliminary data.</text>
</comment>
<keyword evidence="4" id="KW-0812">Transmembrane</keyword>
<dbReference type="SUPFAM" id="SSF53756">
    <property type="entry name" value="UDP-Glycosyltransferase/glycogen phosphorylase"/>
    <property type="match status" value="1"/>
</dbReference>
<organism evidence="6 7">
    <name type="scientific">Petrolisthes cinctipes</name>
    <name type="common">Flat porcelain crab</name>
    <dbReference type="NCBI Taxonomy" id="88211"/>
    <lineage>
        <taxon>Eukaryota</taxon>
        <taxon>Metazoa</taxon>
        <taxon>Ecdysozoa</taxon>
        <taxon>Arthropoda</taxon>
        <taxon>Crustacea</taxon>
        <taxon>Multicrustacea</taxon>
        <taxon>Malacostraca</taxon>
        <taxon>Eumalacostraca</taxon>
        <taxon>Eucarida</taxon>
        <taxon>Decapoda</taxon>
        <taxon>Pleocyemata</taxon>
        <taxon>Anomura</taxon>
        <taxon>Galatheoidea</taxon>
        <taxon>Porcellanidae</taxon>
        <taxon>Petrolisthes</taxon>
    </lineage>
</organism>
<dbReference type="GO" id="GO:0008194">
    <property type="term" value="F:UDP-glycosyltransferase activity"/>
    <property type="evidence" value="ECO:0007669"/>
    <property type="project" value="InterPro"/>
</dbReference>
<reference evidence="6" key="1">
    <citation type="submission" date="2023-10" db="EMBL/GenBank/DDBJ databases">
        <title>Genome assemblies of two species of porcelain crab, Petrolisthes cinctipes and Petrolisthes manimaculis (Anomura: Porcellanidae).</title>
        <authorList>
            <person name="Angst P."/>
        </authorList>
    </citation>
    <scope>NUCLEOTIDE SEQUENCE</scope>
    <source>
        <strain evidence="6">PB745_01</strain>
        <tissue evidence="6">Gill</tissue>
    </source>
</reference>
<comment type="similarity">
    <text evidence="1">Belongs to the UDP-glycosyltransferase family.</text>
</comment>
<evidence type="ECO:0000256" key="4">
    <source>
        <dbReference type="SAM" id="Phobius"/>
    </source>
</evidence>
<dbReference type="Pfam" id="PF00201">
    <property type="entry name" value="UDPGT"/>
    <property type="match status" value="1"/>
</dbReference>
<keyword evidence="3" id="KW-0808">Transferase</keyword>
<name>A0AAE1FF34_PETCI</name>
<accession>A0AAE1FF34</accession>
<keyword evidence="4" id="KW-0472">Membrane</keyword>
<gene>
    <name evidence="6" type="ORF">Pcinc_022711</name>
    <name evidence="5" type="ORF">Pcinc_042360</name>
</gene>
<keyword evidence="7" id="KW-1185">Reference proteome</keyword>
<keyword evidence="4" id="KW-1133">Transmembrane helix</keyword>
<dbReference type="InterPro" id="IPR002213">
    <property type="entry name" value="UDP_glucos_trans"/>
</dbReference>
<evidence type="ECO:0000256" key="2">
    <source>
        <dbReference type="ARBA" id="ARBA00022676"/>
    </source>
</evidence>
<evidence type="ECO:0000256" key="1">
    <source>
        <dbReference type="ARBA" id="ARBA00009995"/>
    </source>
</evidence>
<evidence type="ECO:0000313" key="5">
    <source>
        <dbReference type="EMBL" id="KAK3850961.1"/>
    </source>
</evidence>
<dbReference type="AlphaFoldDB" id="A0AAE1FF34"/>
<evidence type="ECO:0000256" key="3">
    <source>
        <dbReference type="ARBA" id="ARBA00022679"/>
    </source>
</evidence>
<evidence type="ECO:0008006" key="8">
    <source>
        <dbReference type="Google" id="ProtNLM"/>
    </source>
</evidence>
<sequence length="141" mass="16085">MVGMPVFADQRDVLVRLQQRGVARGVDKMDDSQHIYTAIVDVLTNISYRENAQKLSRILRHHPQKPLDHALWLVEHVADTQGAPHLKFSARHLNFFQFFGLDVLVFVVVVVLLLRRLLRVVWSSAGRVLGALVPRAKMKQS</sequence>
<evidence type="ECO:0000313" key="6">
    <source>
        <dbReference type="EMBL" id="KAK3872195.1"/>
    </source>
</evidence>
<dbReference type="PANTHER" id="PTHR48043:SF145">
    <property type="entry name" value="FI06409P-RELATED"/>
    <property type="match status" value="1"/>
</dbReference>
<protein>
    <recommendedName>
        <fullName evidence="8">UDP-glucuronosyltransferase</fullName>
    </recommendedName>
</protein>
<proteinExistence type="inferred from homology"/>
<feature type="transmembrane region" description="Helical" evidence="4">
    <location>
        <begin position="95"/>
        <end position="114"/>
    </location>
</feature>
<dbReference type="EMBL" id="JAWQEG010002404">
    <property type="protein sequence ID" value="KAK3872195.1"/>
    <property type="molecule type" value="Genomic_DNA"/>
</dbReference>
<dbReference type="InterPro" id="IPR050271">
    <property type="entry name" value="UDP-glycosyltransferase"/>
</dbReference>